<dbReference type="STRING" id="268505.A0A2A9P3B7"/>
<evidence type="ECO:0000259" key="2">
    <source>
        <dbReference type="PROSITE" id="PS50994"/>
    </source>
</evidence>
<dbReference type="GO" id="GO:0015074">
    <property type="term" value="P:DNA integration"/>
    <property type="evidence" value="ECO:0007669"/>
    <property type="project" value="InterPro"/>
</dbReference>
<dbReference type="Gene3D" id="3.30.420.10">
    <property type="entry name" value="Ribonuclease H-like superfamily/Ribonuclease H"/>
    <property type="match status" value="1"/>
</dbReference>
<reference evidence="3 4" key="1">
    <citation type="journal article" date="2015" name="BMC Genomics">
        <title>Gene expression during zombie ant biting behavior reflects the complexity underlying fungal parasitic behavioral manipulation.</title>
        <authorList>
            <person name="de Bekker C."/>
            <person name="Ohm R.A."/>
            <person name="Loreto R.G."/>
            <person name="Sebastian A."/>
            <person name="Albert I."/>
            <person name="Merrow M."/>
            <person name="Brachmann A."/>
            <person name="Hughes D.P."/>
        </authorList>
    </citation>
    <scope>NUCLEOTIDE SEQUENCE [LARGE SCALE GENOMIC DNA]</scope>
    <source>
        <strain evidence="3 4">SC16a</strain>
    </source>
</reference>
<dbReference type="SUPFAM" id="SSF53098">
    <property type="entry name" value="Ribonuclease H-like"/>
    <property type="match status" value="1"/>
</dbReference>
<reference evidence="3 4" key="2">
    <citation type="journal article" date="2017" name="Sci. Rep.">
        <title>Ant-infecting Ophiocordyceps genomes reveal a high diversity of potential behavioral manipulation genes and a possible major role for enterotoxins.</title>
        <authorList>
            <person name="de Bekker C."/>
            <person name="Ohm R.A."/>
            <person name="Evans H.C."/>
            <person name="Brachmann A."/>
            <person name="Hughes D.P."/>
        </authorList>
    </citation>
    <scope>NUCLEOTIDE SEQUENCE [LARGE SCALE GENOMIC DNA]</scope>
    <source>
        <strain evidence="3 4">SC16a</strain>
    </source>
</reference>
<dbReference type="InterPro" id="IPR001584">
    <property type="entry name" value="Integrase_cat-core"/>
</dbReference>
<protein>
    <recommendedName>
        <fullName evidence="2">Integrase catalytic domain-containing protein</fullName>
    </recommendedName>
</protein>
<dbReference type="GO" id="GO:0003723">
    <property type="term" value="F:RNA binding"/>
    <property type="evidence" value="ECO:0007669"/>
    <property type="project" value="UniProtKB-KW"/>
</dbReference>
<dbReference type="PANTHER" id="PTHR37984:SF15">
    <property type="entry name" value="INTEGRASE CATALYTIC DOMAIN-CONTAINING PROTEIN"/>
    <property type="match status" value="1"/>
</dbReference>
<gene>
    <name evidence="3" type="ORF">XA68_17851</name>
</gene>
<dbReference type="InterPro" id="IPR012337">
    <property type="entry name" value="RNaseH-like_sf"/>
</dbReference>
<comment type="caution">
    <text evidence="3">The sequence shown here is derived from an EMBL/GenBank/DDBJ whole genome shotgun (WGS) entry which is preliminary data.</text>
</comment>
<dbReference type="InterPro" id="IPR036397">
    <property type="entry name" value="RNaseH_sf"/>
</dbReference>
<name>A0A2A9P3B7_OPHUN</name>
<evidence type="ECO:0000313" key="3">
    <source>
        <dbReference type="EMBL" id="PFH55674.1"/>
    </source>
</evidence>
<sequence length="163" mass="18462">MDAEACASRFLSCWFRFHGWPRSITSDRGTNWTSRFWAQLCKLLQIDQLLSTSHHPQTDGGPERMNQELQAYLRAFIARNQRDWDTWLPAAQFAINSRPNATIGMSPYFATHGYHPRSPLLVENKNTTTTSANTPEERASQFIDKIRQVTDLSAAAAASSVET</sequence>
<dbReference type="PROSITE" id="PS50994">
    <property type="entry name" value="INTEGRASE"/>
    <property type="match status" value="1"/>
</dbReference>
<dbReference type="PANTHER" id="PTHR37984">
    <property type="entry name" value="PROTEIN CBG26694"/>
    <property type="match status" value="1"/>
</dbReference>
<accession>A0A2A9P3B7</accession>
<keyword evidence="4" id="KW-1185">Reference proteome</keyword>
<dbReference type="InterPro" id="IPR050951">
    <property type="entry name" value="Retrovirus_Pol_polyprotein"/>
</dbReference>
<dbReference type="AlphaFoldDB" id="A0A2A9P3B7"/>
<keyword evidence="1" id="KW-0694">RNA-binding</keyword>
<dbReference type="GO" id="GO:0005634">
    <property type="term" value="C:nucleus"/>
    <property type="evidence" value="ECO:0007669"/>
    <property type="project" value="UniProtKB-ARBA"/>
</dbReference>
<dbReference type="Proteomes" id="UP000037136">
    <property type="component" value="Unassembled WGS sequence"/>
</dbReference>
<proteinExistence type="predicted"/>
<evidence type="ECO:0000313" key="4">
    <source>
        <dbReference type="Proteomes" id="UP000037136"/>
    </source>
</evidence>
<dbReference type="OrthoDB" id="3341476at2759"/>
<evidence type="ECO:0000256" key="1">
    <source>
        <dbReference type="ARBA" id="ARBA00022884"/>
    </source>
</evidence>
<organism evidence="3 4">
    <name type="scientific">Ophiocordyceps unilateralis</name>
    <name type="common">Zombie-ant fungus</name>
    <name type="synonym">Torrubia unilateralis</name>
    <dbReference type="NCBI Taxonomy" id="268505"/>
    <lineage>
        <taxon>Eukaryota</taxon>
        <taxon>Fungi</taxon>
        <taxon>Dikarya</taxon>
        <taxon>Ascomycota</taxon>
        <taxon>Pezizomycotina</taxon>
        <taxon>Sordariomycetes</taxon>
        <taxon>Hypocreomycetidae</taxon>
        <taxon>Hypocreales</taxon>
        <taxon>Ophiocordycipitaceae</taxon>
        <taxon>Ophiocordyceps</taxon>
    </lineage>
</organism>
<dbReference type="EMBL" id="LAZP02000812">
    <property type="protein sequence ID" value="PFH55674.1"/>
    <property type="molecule type" value="Genomic_DNA"/>
</dbReference>
<feature type="domain" description="Integrase catalytic" evidence="2">
    <location>
        <begin position="1"/>
        <end position="115"/>
    </location>
</feature>